<evidence type="ECO:0000313" key="3">
    <source>
        <dbReference type="Proteomes" id="UP000018660"/>
    </source>
</evidence>
<gene>
    <name evidence="2" type="ORF">X970_07350</name>
</gene>
<organism evidence="2 3">
    <name type="scientific">Pseudomonas monteilii SB3101</name>
    <dbReference type="NCBI Taxonomy" id="1435058"/>
    <lineage>
        <taxon>Bacteria</taxon>
        <taxon>Pseudomonadati</taxon>
        <taxon>Pseudomonadota</taxon>
        <taxon>Gammaproteobacteria</taxon>
        <taxon>Pseudomonadales</taxon>
        <taxon>Pseudomonadaceae</taxon>
        <taxon>Pseudomonas</taxon>
    </lineage>
</organism>
<dbReference type="HOGENOM" id="CLU_009780_0_0_6"/>
<dbReference type="AlphaFoldDB" id="V9VAW4"/>
<name>V9VAW4_9PSED</name>
<dbReference type="PATRIC" id="fig|1435058.3.peg.1437"/>
<dbReference type="InterPro" id="IPR048987">
    <property type="entry name" value="PIN-TPR-GreABC"/>
</dbReference>
<evidence type="ECO:0000259" key="1">
    <source>
        <dbReference type="Pfam" id="PF20698"/>
    </source>
</evidence>
<proteinExistence type="predicted"/>
<dbReference type="Pfam" id="PF20698">
    <property type="entry name" value="PIN-TPR-GreABC"/>
    <property type="match status" value="1"/>
</dbReference>
<reference evidence="2 3" key="1">
    <citation type="submission" date="2013-12" db="EMBL/GenBank/DDBJ databases">
        <title>Complete Genomes of Pseudomonas monteilii SB3078 and SB3101, two Benzene, Toluene and Ethylbenzene Degrading Bacteria used for Bioaugmentation.</title>
        <authorList>
            <person name="Dueholm M.S."/>
            <person name="Albertsen M."/>
            <person name="D'Imperio S."/>
            <person name="Tale V.P."/>
            <person name="Lewis D."/>
            <person name="Nilsen P.H."/>
            <person name="Nielsen J.L."/>
        </authorList>
    </citation>
    <scope>NUCLEOTIDE SEQUENCE [LARGE SCALE GENOMIC DNA]</scope>
    <source>
        <strain evidence="2 3">SB3101</strain>
    </source>
</reference>
<sequence>MVQGGIVSTFNQHHTGTGDNVQHKLDIVIQALAPSHLRKAIDLLLADVRKKNIVSAKVRLETMKATEHGNSEVSALLDVIALYGDLVEPEGTHEALNAVTRVTATTKDAIVKDHCIAALLKFSRKTDSEESAKALYDETANPGPHAREAFYRYYATVDVVLAASKKLILSEGELTGIVDGACRLEALDIASPAAIRLHDLYPSDNSRVLLLITKALRLNPAVKECPYWLTNPQLKHSIDELVAEVAELIEQSNGNDARLYDMAGPILDYFQTSLPTRLLNVCAKYVDRMEASYPEVAARIRSTQGDHSGLSESMQAVTAAQGGQDTRIAWCQAFLASDAVQLLDAVFFTRFAKPDELRRWLTTEATITDAGDIDTAMVMLLAHSQLVVHTKDLAERYELEGKVDEFIGLFAQRIRSELSAWIVLEVAENLYEAEIPQKALALTSAVLPDGELWPSPFVLFHLRCLLETQQYQSFDTLIARIPEGERSLSLMHFLSSKEEALGNVERALTLSDQMIQAAPHNLSCWLRGCELRERYHSFDEQRQFHDGIPDEILEDYSYESMVAMRFLTSAGNFKRAEPRLVRWFLENPSGRAVMLVNFHFGSAWRGQAGFNVSSVVSGCLEGVEFEQDGKPQIRLIVEEGEAKGQHVLIRDSQLANLLVSLEVNQAALLGVVEYKLLSRLPPYVACIRLASQLRHLQNDGSDVFAILHLPKDPAEFVTFLEQKLRSNRAHRKVGLNDDIPLFIRSHAEQGDNPIKAALNAWSDSTMPKSLLVSEGSAESGEIVLDAYSIAYLTMTNVVDKLLNKGYTFVLPAETKVILQRWVDHVSHESFMMMGVNGAGRLFTTTASDVQARDGHTLRGMRRILEEAVVKHPVVHDTALELYSIKDGIDATVYLAIQLSAANEIPWFCMDFAFAGLHYSKGWKVANVNSILLSVTDTPDFDFEERRHGLLLFALKTLPRPLMLTELKALAGNPNPLSSMILSKVLENHGRQIFTDSARLWLLLELLISHIVCTYYRLAMPATRAPAYTPLGRYEEHVFNHGLRLFVFERGDQSAEFWLAVALRASLDILGVDQKLSNYAAGLFADFVSGHFMDVDAIIQFYGDLPDEYQLPLRR</sequence>
<dbReference type="EMBL" id="CP006979">
    <property type="protein sequence ID" value="AHC91040.1"/>
    <property type="molecule type" value="Genomic_DNA"/>
</dbReference>
<dbReference type="Proteomes" id="UP000018660">
    <property type="component" value="Chromosome"/>
</dbReference>
<feature type="domain" description="PIN" evidence="1">
    <location>
        <begin position="783"/>
        <end position="913"/>
    </location>
</feature>
<evidence type="ECO:0000313" key="2">
    <source>
        <dbReference type="EMBL" id="AHC91040.1"/>
    </source>
</evidence>
<accession>V9VAW4</accession>
<protein>
    <recommendedName>
        <fullName evidence="1">PIN domain-containing protein</fullName>
    </recommendedName>
</protein>
<dbReference type="KEGG" id="pmot:X970_07350"/>